<dbReference type="GO" id="GO:0071973">
    <property type="term" value="P:bacterial-type flagellum-dependent cell motility"/>
    <property type="evidence" value="ECO:0007669"/>
    <property type="project" value="TreeGrafter"/>
</dbReference>
<keyword evidence="7" id="KW-0966">Cell projection</keyword>
<comment type="similarity">
    <text evidence="2 6">Belongs to the FliS family.</text>
</comment>
<keyword evidence="4 6" id="KW-1005">Bacterial flagellum biogenesis</keyword>
<proteinExistence type="inferred from homology"/>
<evidence type="ECO:0000256" key="6">
    <source>
        <dbReference type="PIRNR" id="PIRNR039090"/>
    </source>
</evidence>
<keyword evidence="7" id="KW-0969">Cilium</keyword>
<dbReference type="InterPro" id="IPR036584">
    <property type="entry name" value="FliS_sf"/>
</dbReference>
<dbReference type="STRING" id="1000565.METUNv1_00335"/>
<dbReference type="AlphaFoldDB" id="F5R7V3"/>
<accession>F5R7V3</accession>
<evidence type="ECO:0000256" key="5">
    <source>
        <dbReference type="ARBA" id="ARBA00023186"/>
    </source>
</evidence>
<sequence length="137" mass="14818">MFASLSNPRMAYSQAGVEARVASADPHQLILMLYDGALMAIATASHQMDIGDVAGKGQSISRAIDIIGNGLKVSLDMEAGGELSQRMYSLYEYMCMRLLHANSQNDRSALTEVSALLGELRSAWEEIRQKLAQGAPV</sequence>
<dbReference type="EMBL" id="AFHG01000029">
    <property type="protein sequence ID" value="EGK73164.1"/>
    <property type="molecule type" value="Genomic_DNA"/>
</dbReference>
<dbReference type="Pfam" id="PF02561">
    <property type="entry name" value="FliS"/>
    <property type="match status" value="1"/>
</dbReference>
<comment type="subcellular location">
    <subcellularLocation>
        <location evidence="1 6">Cytoplasm</location>
        <location evidence="1 6">Cytosol</location>
    </subcellularLocation>
</comment>
<gene>
    <name evidence="7" type="ORF">METUNv1_00335</name>
</gene>
<evidence type="ECO:0000256" key="4">
    <source>
        <dbReference type="ARBA" id="ARBA00022795"/>
    </source>
</evidence>
<organism evidence="7 8">
    <name type="scientific">Methyloversatilis universalis (strain ATCC BAA-1314 / DSM 25237 / JCM 13912 / CCUG 52030 / FAM5)</name>
    <dbReference type="NCBI Taxonomy" id="1000565"/>
    <lineage>
        <taxon>Bacteria</taxon>
        <taxon>Pseudomonadati</taxon>
        <taxon>Pseudomonadota</taxon>
        <taxon>Betaproteobacteria</taxon>
        <taxon>Nitrosomonadales</taxon>
        <taxon>Sterolibacteriaceae</taxon>
        <taxon>Methyloversatilis</taxon>
    </lineage>
</organism>
<dbReference type="SUPFAM" id="SSF101116">
    <property type="entry name" value="Flagellar export chaperone FliS"/>
    <property type="match status" value="1"/>
</dbReference>
<dbReference type="PIRSF" id="PIRSF039090">
    <property type="entry name" value="Flis"/>
    <property type="match status" value="1"/>
</dbReference>
<keyword evidence="5" id="KW-0143">Chaperone</keyword>
<keyword evidence="3 6" id="KW-0963">Cytoplasm</keyword>
<evidence type="ECO:0000313" key="8">
    <source>
        <dbReference type="Proteomes" id="UP000005019"/>
    </source>
</evidence>
<dbReference type="CDD" id="cd16098">
    <property type="entry name" value="FliS"/>
    <property type="match status" value="1"/>
</dbReference>
<reference evidence="7 8" key="1">
    <citation type="journal article" date="2011" name="J. Bacteriol.">
        <title>Genome sequence of Methyloversatilis universalis FAM5T, a methylotrophic representative of the order Rhodocyclales.</title>
        <authorList>
            <person name="Kittichotirat W."/>
            <person name="Good N.M."/>
            <person name="Hall R."/>
            <person name="Bringel F."/>
            <person name="Lajus A."/>
            <person name="Medigue C."/>
            <person name="Smalley N.E."/>
            <person name="Beck D."/>
            <person name="Bumgarner R."/>
            <person name="Vuilleumier S."/>
            <person name="Kalyuzhnaya M.G."/>
        </authorList>
    </citation>
    <scope>NUCLEOTIDE SEQUENCE [LARGE SCALE GENOMIC DNA]</scope>
    <source>
        <strain evidence="8">ATCC BAA-1314 / JCM 13912 / FAM5</strain>
    </source>
</reference>
<keyword evidence="7" id="KW-0282">Flagellum</keyword>
<evidence type="ECO:0000313" key="7">
    <source>
        <dbReference type="EMBL" id="EGK73164.1"/>
    </source>
</evidence>
<name>F5R7V3_METUF</name>
<dbReference type="eggNOG" id="COG1516">
    <property type="taxonomic scope" value="Bacteria"/>
</dbReference>
<protein>
    <recommendedName>
        <fullName evidence="6">Flagellar secretion chaperone FliS</fullName>
    </recommendedName>
</protein>
<dbReference type="GO" id="GO:0005829">
    <property type="term" value="C:cytosol"/>
    <property type="evidence" value="ECO:0007669"/>
    <property type="project" value="UniProtKB-SubCell"/>
</dbReference>
<dbReference type="PANTHER" id="PTHR34773">
    <property type="entry name" value="FLAGELLAR SECRETION CHAPERONE FLIS"/>
    <property type="match status" value="1"/>
</dbReference>
<dbReference type="Gene3D" id="1.20.120.340">
    <property type="entry name" value="Flagellar protein FliS"/>
    <property type="match status" value="1"/>
</dbReference>
<dbReference type="PANTHER" id="PTHR34773:SF1">
    <property type="entry name" value="FLAGELLAR SECRETION CHAPERONE FLIS"/>
    <property type="match status" value="1"/>
</dbReference>
<evidence type="ECO:0000256" key="1">
    <source>
        <dbReference type="ARBA" id="ARBA00004514"/>
    </source>
</evidence>
<comment type="caution">
    <text evidence="7">The sequence shown here is derived from an EMBL/GenBank/DDBJ whole genome shotgun (WGS) entry which is preliminary data.</text>
</comment>
<dbReference type="NCBIfam" id="TIGR00208">
    <property type="entry name" value="fliS"/>
    <property type="match status" value="1"/>
</dbReference>
<evidence type="ECO:0000256" key="3">
    <source>
        <dbReference type="ARBA" id="ARBA00022490"/>
    </source>
</evidence>
<keyword evidence="8" id="KW-1185">Reference proteome</keyword>
<dbReference type="GO" id="GO:0044780">
    <property type="term" value="P:bacterial-type flagellum assembly"/>
    <property type="evidence" value="ECO:0007669"/>
    <property type="project" value="InterPro"/>
</dbReference>
<dbReference type="Proteomes" id="UP000005019">
    <property type="component" value="Unassembled WGS sequence"/>
</dbReference>
<dbReference type="InterPro" id="IPR003713">
    <property type="entry name" value="FliS"/>
</dbReference>
<evidence type="ECO:0000256" key="2">
    <source>
        <dbReference type="ARBA" id="ARBA00008787"/>
    </source>
</evidence>